<evidence type="ECO:0000313" key="2">
    <source>
        <dbReference type="Proteomes" id="UP000789702"/>
    </source>
</evidence>
<proteinExistence type="predicted"/>
<dbReference type="EMBL" id="CAJVPU010005557">
    <property type="protein sequence ID" value="CAG8549581.1"/>
    <property type="molecule type" value="Genomic_DNA"/>
</dbReference>
<reference evidence="1" key="1">
    <citation type="submission" date="2021-06" db="EMBL/GenBank/DDBJ databases">
        <authorList>
            <person name="Kallberg Y."/>
            <person name="Tangrot J."/>
            <person name="Rosling A."/>
        </authorList>
    </citation>
    <scope>NUCLEOTIDE SEQUENCE</scope>
    <source>
        <strain evidence="1">IL203A</strain>
    </source>
</reference>
<gene>
    <name evidence="1" type="ORF">DHETER_LOCUS5166</name>
</gene>
<dbReference type="Proteomes" id="UP000789702">
    <property type="component" value="Unassembled WGS sequence"/>
</dbReference>
<protein>
    <submittedName>
        <fullName evidence="1">13574_t:CDS:1</fullName>
    </submittedName>
</protein>
<name>A0ACA9LYI5_9GLOM</name>
<accession>A0ACA9LYI5</accession>
<keyword evidence="2" id="KW-1185">Reference proteome</keyword>
<comment type="caution">
    <text evidence="1">The sequence shown here is derived from an EMBL/GenBank/DDBJ whole genome shotgun (WGS) entry which is preliminary data.</text>
</comment>
<evidence type="ECO:0000313" key="1">
    <source>
        <dbReference type="EMBL" id="CAG8549581.1"/>
    </source>
</evidence>
<organism evidence="1 2">
    <name type="scientific">Dentiscutata heterogama</name>
    <dbReference type="NCBI Taxonomy" id="1316150"/>
    <lineage>
        <taxon>Eukaryota</taxon>
        <taxon>Fungi</taxon>
        <taxon>Fungi incertae sedis</taxon>
        <taxon>Mucoromycota</taxon>
        <taxon>Glomeromycotina</taxon>
        <taxon>Glomeromycetes</taxon>
        <taxon>Diversisporales</taxon>
        <taxon>Gigasporaceae</taxon>
        <taxon>Dentiscutata</taxon>
    </lineage>
</organism>
<sequence>MSKVLIQSSFKPEEYNFRSFKKHESNDESKEEIPEVVCEIICFLGKQFNYSTRKIGKLIGAGRLRLLLPDDEKEVIDILSSKKGISANESKFIHFGYNHRQFYWKHLGDPFQDEYVRGTKPFGGGGVMIWGCITSKGVSHLCCIENSIDSEAYHIILAKKLFGTLLQYDLSVNDIIFQQNQAPAHKSGDTKNWLHYRNLEFLDWPPYSPDLNTIEDLWV</sequence>